<dbReference type="EMBL" id="BRZM01001067">
    <property type="protein sequence ID" value="GLD72481.1"/>
    <property type="molecule type" value="Genomic_DNA"/>
</dbReference>
<proteinExistence type="predicted"/>
<comment type="caution">
    <text evidence="2">The sequence shown here is derived from an EMBL/GenBank/DDBJ whole genome shotgun (WGS) entry which is preliminary data.</text>
</comment>
<gene>
    <name evidence="2" type="ORF">AKAME5_002380600</name>
</gene>
<evidence type="ECO:0000313" key="2">
    <source>
        <dbReference type="EMBL" id="GLD72481.1"/>
    </source>
</evidence>
<dbReference type="Pfam" id="PF20636">
    <property type="entry name" value="SMN_G2-BD"/>
    <property type="match status" value="1"/>
</dbReference>
<name>A0AAD3RL80_LATJO</name>
<accession>A0AAD3RL80</accession>
<sequence length="78" mass="8634">MANGCKEVLFTRGTGQSDDSDIWDDTALIKAYDKAVASFKTALKETGTFLRSVCWEPLSATVEPSLRHFNEAGCYLRV</sequence>
<organism evidence="2 3">
    <name type="scientific">Lates japonicus</name>
    <name type="common">Japanese lates</name>
    <dbReference type="NCBI Taxonomy" id="270547"/>
    <lineage>
        <taxon>Eukaryota</taxon>
        <taxon>Metazoa</taxon>
        <taxon>Chordata</taxon>
        <taxon>Craniata</taxon>
        <taxon>Vertebrata</taxon>
        <taxon>Euteleostomi</taxon>
        <taxon>Actinopterygii</taxon>
        <taxon>Neopterygii</taxon>
        <taxon>Teleostei</taxon>
        <taxon>Neoteleostei</taxon>
        <taxon>Acanthomorphata</taxon>
        <taxon>Carangaria</taxon>
        <taxon>Carangaria incertae sedis</taxon>
        <taxon>Centropomidae</taxon>
        <taxon>Lates</taxon>
    </lineage>
</organism>
<protein>
    <submittedName>
        <fullName evidence="2">Survival motor neuron protein 1-like protein</fullName>
    </submittedName>
</protein>
<dbReference type="Proteomes" id="UP001279410">
    <property type="component" value="Unassembled WGS sequence"/>
</dbReference>
<keyword evidence="3" id="KW-1185">Reference proteome</keyword>
<dbReference type="InterPro" id="IPR049481">
    <property type="entry name" value="SMN_G2-BD"/>
</dbReference>
<reference evidence="2" key="1">
    <citation type="submission" date="2022-08" db="EMBL/GenBank/DDBJ databases">
        <title>Genome sequencing of akame (Lates japonicus).</title>
        <authorList>
            <person name="Hashiguchi Y."/>
            <person name="Takahashi H."/>
        </authorList>
    </citation>
    <scope>NUCLEOTIDE SEQUENCE</scope>
    <source>
        <strain evidence="2">Kochi</strain>
    </source>
</reference>
<dbReference type="CDD" id="cd22851">
    <property type="entry name" value="SMN_N"/>
    <property type="match status" value="1"/>
</dbReference>
<feature type="domain" description="Survival Motor Neuron Gemin2-binding" evidence="1">
    <location>
        <begin position="16"/>
        <end position="44"/>
    </location>
</feature>
<evidence type="ECO:0000259" key="1">
    <source>
        <dbReference type="Pfam" id="PF20636"/>
    </source>
</evidence>
<evidence type="ECO:0000313" key="3">
    <source>
        <dbReference type="Proteomes" id="UP001279410"/>
    </source>
</evidence>
<dbReference type="AlphaFoldDB" id="A0AAD3RL80"/>